<evidence type="ECO:0000256" key="8">
    <source>
        <dbReference type="SAM" id="MobiDB-lite"/>
    </source>
</evidence>
<accession>A0A0D9ZG06</accession>
<dbReference type="PANTHER" id="PTHR32096">
    <property type="entry name" value="WRKY TRANSCRIPTION FACTOR 30-RELATED-RELATED"/>
    <property type="match status" value="1"/>
</dbReference>
<keyword evidence="11" id="KW-1185">Reference proteome</keyword>
<dbReference type="Pfam" id="PF03106">
    <property type="entry name" value="WRKY"/>
    <property type="match status" value="1"/>
</dbReference>
<comment type="function">
    <text evidence="6">Transcription factor. Interacts specifically with the W box (5'-(T)TGAC[CT]-3'), a frequently occurring elicitor-responsive cis-acting element.</text>
</comment>
<dbReference type="EnsemblPlants" id="OGLUM03G41320.1">
    <property type="protein sequence ID" value="OGLUM03G41320.1"/>
    <property type="gene ID" value="OGLUM03G41320"/>
</dbReference>
<evidence type="ECO:0000259" key="9">
    <source>
        <dbReference type="PROSITE" id="PS50811"/>
    </source>
</evidence>
<name>A0A0D9ZG06_9ORYZ</name>
<evidence type="ECO:0000256" key="3">
    <source>
        <dbReference type="ARBA" id="ARBA00023125"/>
    </source>
</evidence>
<keyword evidence="3" id="KW-0238">DNA-binding</keyword>
<reference evidence="10" key="2">
    <citation type="submission" date="2018-05" db="EMBL/GenBank/DDBJ databases">
        <title>OgluRS3 (Oryza glumaepatula Reference Sequence Version 3).</title>
        <authorList>
            <person name="Zhang J."/>
            <person name="Kudrna D."/>
            <person name="Lee S."/>
            <person name="Talag J."/>
            <person name="Welchert J."/>
            <person name="Wing R.A."/>
        </authorList>
    </citation>
    <scope>NUCLEOTIDE SEQUENCE [LARGE SCALE GENOMIC DNA]</scope>
</reference>
<dbReference type="Proteomes" id="UP000026961">
    <property type="component" value="Chromosome 3"/>
</dbReference>
<dbReference type="Gramene" id="OGLUM03G41320.1">
    <property type="protein sequence ID" value="OGLUM03G41320.1"/>
    <property type="gene ID" value="OGLUM03G41320"/>
</dbReference>
<dbReference type="GO" id="GO:0003700">
    <property type="term" value="F:DNA-binding transcription factor activity"/>
    <property type="evidence" value="ECO:0007669"/>
    <property type="project" value="InterPro"/>
</dbReference>
<dbReference type="eggNOG" id="ENOG502QU8N">
    <property type="taxonomic scope" value="Eukaryota"/>
</dbReference>
<feature type="compositionally biased region" description="Pro residues" evidence="8">
    <location>
        <begin position="45"/>
        <end position="58"/>
    </location>
</feature>
<evidence type="ECO:0000256" key="2">
    <source>
        <dbReference type="ARBA" id="ARBA00023015"/>
    </source>
</evidence>
<comment type="similarity">
    <text evidence="7">Belongs to the WRKY group II-e family.</text>
</comment>
<dbReference type="STRING" id="40148.A0A0D9ZG06"/>
<dbReference type="Gene3D" id="2.20.25.80">
    <property type="entry name" value="WRKY domain"/>
    <property type="match status" value="1"/>
</dbReference>
<proteinExistence type="inferred from homology"/>
<dbReference type="GO" id="GO:0000976">
    <property type="term" value="F:transcription cis-regulatory region binding"/>
    <property type="evidence" value="ECO:0007669"/>
    <property type="project" value="TreeGrafter"/>
</dbReference>
<feature type="compositionally biased region" description="Low complexity" evidence="8">
    <location>
        <begin position="279"/>
        <end position="312"/>
    </location>
</feature>
<keyword evidence="2" id="KW-0805">Transcription regulation</keyword>
<sequence length="391" mass="42220">MDMMEEEAANAATAQAAAAGDLADVVARANARAFLVSTPHHHPSPLHPLPPPPPPMPQAPHQYYPAPQITIPYHHHHHHGELRRPTTIAYTDAPVPFETAGPPSTVVDSYHHLTPGDAGYGMPRPLALQISQHALCGGGDVVMGSGGAGAADDGEEAIRISPLTPSAHHQMMKRKNEVKKVVCIPAPPATSSRGGGGEVIPSDLWAWRKYGQKPIKGSPYPRGYYRCSSSKGCMARKQVERSRSDPNMLVITYTAEHNHPWPMQRNVLAGYARSHHSTHATASSSRHKQQQQQQTNQLQPALITSSSSSSSSPFNLYADVVLGGQQANMMMTTTEGAGTGLGIQPSAADEVFAELEELEPDNPTMINANMQVYSTTSRPGVSSYDHQWHKF</sequence>
<feature type="region of interest" description="Disordered" evidence="8">
    <location>
        <begin position="272"/>
        <end position="312"/>
    </location>
</feature>
<keyword evidence="5" id="KW-0539">Nucleus</keyword>
<dbReference type="SUPFAM" id="SSF118290">
    <property type="entry name" value="WRKY DNA-binding domain"/>
    <property type="match status" value="1"/>
</dbReference>
<evidence type="ECO:0000256" key="4">
    <source>
        <dbReference type="ARBA" id="ARBA00023163"/>
    </source>
</evidence>
<dbReference type="InterPro" id="IPR036576">
    <property type="entry name" value="WRKY_dom_sf"/>
</dbReference>
<feature type="region of interest" description="Disordered" evidence="8">
    <location>
        <begin position="38"/>
        <end position="64"/>
    </location>
</feature>
<keyword evidence="4" id="KW-0804">Transcription</keyword>
<protein>
    <recommendedName>
        <fullName evidence="9">WRKY domain-containing protein</fullName>
    </recommendedName>
</protein>
<dbReference type="SMART" id="SM00774">
    <property type="entry name" value="WRKY"/>
    <property type="match status" value="1"/>
</dbReference>
<dbReference type="InterPro" id="IPR044810">
    <property type="entry name" value="WRKY_plant"/>
</dbReference>
<dbReference type="GO" id="GO:0005634">
    <property type="term" value="C:nucleus"/>
    <property type="evidence" value="ECO:0007669"/>
    <property type="project" value="UniProtKB-SubCell"/>
</dbReference>
<dbReference type="AlphaFoldDB" id="A0A0D9ZG06"/>
<evidence type="ECO:0000313" key="10">
    <source>
        <dbReference type="EnsemblPlants" id="OGLUM03G41320.1"/>
    </source>
</evidence>
<reference evidence="10" key="1">
    <citation type="submission" date="2015-04" db="UniProtKB">
        <authorList>
            <consortium name="EnsemblPlants"/>
        </authorList>
    </citation>
    <scope>IDENTIFICATION</scope>
</reference>
<dbReference type="PROSITE" id="PS50811">
    <property type="entry name" value="WRKY"/>
    <property type="match status" value="1"/>
</dbReference>
<evidence type="ECO:0000256" key="6">
    <source>
        <dbReference type="ARBA" id="ARBA00059805"/>
    </source>
</evidence>
<dbReference type="InterPro" id="IPR003657">
    <property type="entry name" value="WRKY_dom"/>
</dbReference>
<evidence type="ECO:0000256" key="1">
    <source>
        <dbReference type="ARBA" id="ARBA00004123"/>
    </source>
</evidence>
<evidence type="ECO:0000313" key="11">
    <source>
        <dbReference type="Proteomes" id="UP000026961"/>
    </source>
</evidence>
<feature type="domain" description="WRKY" evidence="9">
    <location>
        <begin position="196"/>
        <end position="262"/>
    </location>
</feature>
<evidence type="ECO:0000256" key="7">
    <source>
        <dbReference type="ARBA" id="ARBA00060761"/>
    </source>
</evidence>
<comment type="subcellular location">
    <subcellularLocation>
        <location evidence="1">Nucleus</location>
    </subcellularLocation>
</comment>
<evidence type="ECO:0000256" key="5">
    <source>
        <dbReference type="ARBA" id="ARBA00023242"/>
    </source>
</evidence>
<dbReference type="FunFam" id="2.20.25.80:FF:000005">
    <property type="entry name" value="probable WRKY transcription factor 14"/>
    <property type="match status" value="1"/>
</dbReference>
<dbReference type="HOGENOM" id="CLU_759479_0_0_1"/>
<dbReference type="PANTHER" id="PTHR32096:SF28">
    <property type="entry name" value="OS03G0855100 PROTEIN"/>
    <property type="match status" value="1"/>
</dbReference>
<organism evidence="10">
    <name type="scientific">Oryza glumipatula</name>
    <dbReference type="NCBI Taxonomy" id="40148"/>
    <lineage>
        <taxon>Eukaryota</taxon>
        <taxon>Viridiplantae</taxon>
        <taxon>Streptophyta</taxon>
        <taxon>Embryophyta</taxon>
        <taxon>Tracheophyta</taxon>
        <taxon>Spermatophyta</taxon>
        <taxon>Magnoliopsida</taxon>
        <taxon>Liliopsida</taxon>
        <taxon>Poales</taxon>
        <taxon>Poaceae</taxon>
        <taxon>BOP clade</taxon>
        <taxon>Oryzoideae</taxon>
        <taxon>Oryzeae</taxon>
        <taxon>Oryzinae</taxon>
        <taxon>Oryza</taxon>
    </lineage>
</organism>